<dbReference type="Gene3D" id="3.40.430.10">
    <property type="entry name" value="Dihydrofolate Reductase, subunit A"/>
    <property type="match status" value="2"/>
</dbReference>
<dbReference type="PANTHER" id="PTHR38011:SF7">
    <property type="entry name" value="2,5-DIAMINO-6-RIBOSYLAMINO-4(3H)-PYRIMIDINONE 5'-PHOSPHATE REDUCTASE"/>
    <property type="match status" value="1"/>
</dbReference>
<evidence type="ECO:0000256" key="1">
    <source>
        <dbReference type="ARBA" id="ARBA00005104"/>
    </source>
</evidence>
<feature type="domain" description="Bacterial bifunctional deaminase-reductase C-terminal" evidence="5">
    <location>
        <begin position="3"/>
        <end position="207"/>
    </location>
</feature>
<dbReference type="InterPro" id="IPR024072">
    <property type="entry name" value="DHFR-like_dom_sf"/>
</dbReference>
<dbReference type="EMBL" id="JAUKTR010000001">
    <property type="protein sequence ID" value="MDO1558702.1"/>
    <property type="molecule type" value="Genomic_DNA"/>
</dbReference>
<name>A0ABT8SJE6_9CAUL</name>
<dbReference type="InterPro" id="IPR050765">
    <property type="entry name" value="Riboflavin_Biosynth_HTPR"/>
</dbReference>
<evidence type="ECO:0000259" key="5">
    <source>
        <dbReference type="Pfam" id="PF01872"/>
    </source>
</evidence>
<organism evidence="6 7">
    <name type="scientific">Peiella sedimenti</name>
    <dbReference type="NCBI Taxonomy" id="3061083"/>
    <lineage>
        <taxon>Bacteria</taxon>
        <taxon>Pseudomonadati</taxon>
        <taxon>Pseudomonadota</taxon>
        <taxon>Alphaproteobacteria</taxon>
        <taxon>Caulobacterales</taxon>
        <taxon>Caulobacteraceae</taxon>
        <taxon>Peiella</taxon>
    </lineage>
</organism>
<keyword evidence="2" id="KW-0521">NADP</keyword>
<keyword evidence="3" id="KW-0560">Oxidoreductase</keyword>
<dbReference type="PANTHER" id="PTHR38011">
    <property type="entry name" value="DIHYDROFOLATE REDUCTASE FAMILY PROTEIN (AFU_ORTHOLOGUE AFUA_8G06820)"/>
    <property type="match status" value="1"/>
</dbReference>
<dbReference type="RefSeq" id="WP_302109101.1">
    <property type="nucleotide sequence ID" value="NZ_JAUKTR010000001.1"/>
</dbReference>
<evidence type="ECO:0000256" key="2">
    <source>
        <dbReference type="ARBA" id="ARBA00022857"/>
    </source>
</evidence>
<accession>A0ABT8SJE6</accession>
<comment type="pathway">
    <text evidence="1">Cofactor biosynthesis; riboflavin biosynthesis.</text>
</comment>
<gene>
    <name evidence="6" type="ORF">Q0812_04595</name>
</gene>
<feature type="compositionally biased region" description="Low complexity" evidence="4">
    <location>
        <begin position="74"/>
        <end position="94"/>
    </location>
</feature>
<reference evidence="6" key="1">
    <citation type="submission" date="2023-07" db="EMBL/GenBank/DDBJ databases">
        <title>Brevundimonas soil sp. nov., isolated from the soil of chemical plant.</title>
        <authorList>
            <person name="Wu N."/>
        </authorList>
    </citation>
    <scope>NUCLEOTIDE SEQUENCE</scope>
    <source>
        <strain evidence="6">XZ-24</strain>
    </source>
</reference>
<sequence length="240" mass="24774">MRPTVTLKLATSLDGRIALASGESRWITGEAARAQGHRLRAEHDAILVGVGTVLADDPLLTVRIPSPLRGEGGAPAPDEGEGSVAPSGAANSAGGPLIRQPSAAIFSPEGARNPLRVVLDSRGRMPPNARMLHDGGPTVVIDGRPEPQAVLDRLEGEGVGTVLIEGGGQVAAGFLKAGLVGRIEWFRAPIILGGDGVPCVDGLALSALGEAPAFVRVAVHDLSPDLWERYERRPSPGLTA</sequence>
<comment type="caution">
    <text evidence="6">The sequence shown here is derived from an EMBL/GenBank/DDBJ whole genome shotgun (WGS) entry which is preliminary data.</text>
</comment>
<keyword evidence="7" id="KW-1185">Reference proteome</keyword>
<feature type="region of interest" description="Disordered" evidence="4">
    <location>
        <begin position="66"/>
        <end position="94"/>
    </location>
</feature>
<dbReference type="InterPro" id="IPR002734">
    <property type="entry name" value="RibDG_C"/>
</dbReference>
<evidence type="ECO:0000256" key="4">
    <source>
        <dbReference type="SAM" id="MobiDB-lite"/>
    </source>
</evidence>
<evidence type="ECO:0000313" key="6">
    <source>
        <dbReference type="EMBL" id="MDO1558702.1"/>
    </source>
</evidence>
<evidence type="ECO:0000256" key="3">
    <source>
        <dbReference type="ARBA" id="ARBA00023002"/>
    </source>
</evidence>
<dbReference type="Proteomes" id="UP001169063">
    <property type="component" value="Unassembled WGS sequence"/>
</dbReference>
<proteinExistence type="predicted"/>
<evidence type="ECO:0000313" key="7">
    <source>
        <dbReference type="Proteomes" id="UP001169063"/>
    </source>
</evidence>
<dbReference type="Pfam" id="PF01872">
    <property type="entry name" value="RibD_C"/>
    <property type="match status" value="1"/>
</dbReference>
<protein>
    <submittedName>
        <fullName evidence="6">RibD family protein</fullName>
    </submittedName>
</protein>
<dbReference type="SUPFAM" id="SSF53597">
    <property type="entry name" value="Dihydrofolate reductase-like"/>
    <property type="match status" value="1"/>
</dbReference>